<dbReference type="RefSeq" id="WP_106929838.1">
    <property type="nucleotide sequence ID" value="NZ_CABMMU010000020.1"/>
</dbReference>
<name>A0A2T2XXI3_9ENTR</name>
<sequence length="246" mass="27604">MAESQTAPTYAVRGINLIGWRNMQHALDYLYAGGTLKQGTLVAINAEKILTLEDNPEVRALINAAEFKYADGISVVRSIRKKYAQANVSRVAGADLWEALMARAGAEGTPVFLVGGKPDVLAETAQKLRQQWNVNLVGTQDGYFTADQRQALFARIRDSGAKIVTVAMGSPKQELLMRDCRQVHPDALYMGVGGTYDVFTGHVKRAPKVWQNLGLEWLYRLLSQPSRIKRQLRLLRYLRWHYTNNL</sequence>
<comment type="caution">
    <text evidence="4">The sequence shown here is derived from an EMBL/GenBank/DDBJ whole genome shotgun (WGS) entry which is preliminary data.</text>
</comment>
<comment type="function">
    <text evidence="3">Catalyzes the synthesis of Und-PP-GlcNAc-ManNAcA (Lipid II), the second lipid-linked intermediate involved in enterobacterial common antigen (ECA) synthesis.</text>
</comment>
<dbReference type="GO" id="GO:0009246">
    <property type="term" value="P:enterobacterial common antigen biosynthetic process"/>
    <property type="evidence" value="ECO:0007669"/>
    <property type="project" value="UniProtKB-UniRule"/>
</dbReference>
<reference evidence="4 5" key="1">
    <citation type="submission" date="2018-03" db="EMBL/GenBank/DDBJ databases">
        <title>First report of an OXA-48+CTX-M-M-producing Kluyvera ascorbata clone recovered from patients admitted in a University Hospital in Madrid, Spain.</title>
        <authorList>
            <person name="Hernandez-Garcia M."/>
            <person name="Leon-Sampedro R."/>
            <person name="Perez-Viso B."/>
            <person name="Morosini M.I."/>
            <person name="Lopez-Fresnena N."/>
            <person name="Coque T.M."/>
            <person name="Bonten M."/>
            <person name="Malhotra-Kumar S."/>
            <person name="Ruiz-Garbajosa P."/>
            <person name="Canton R."/>
        </authorList>
    </citation>
    <scope>NUCLEOTIDE SEQUENCE [LARGE SCALE GENOMIC DNA]</scope>
    <source>
        <strain evidence="4 5">KA2</strain>
    </source>
</reference>
<keyword evidence="1 3" id="KW-0328">Glycosyltransferase</keyword>
<evidence type="ECO:0000256" key="1">
    <source>
        <dbReference type="ARBA" id="ARBA00022676"/>
    </source>
</evidence>
<evidence type="ECO:0000313" key="5">
    <source>
        <dbReference type="Proteomes" id="UP000240892"/>
    </source>
</evidence>
<keyword evidence="2 3" id="KW-0808">Transferase</keyword>
<accession>A0A2T2XXI3</accession>
<dbReference type="HAMAP" id="MF_01001">
    <property type="entry name" value="WecG_RffM"/>
    <property type="match status" value="1"/>
</dbReference>
<proteinExistence type="inferred from homology"/>
<evidence type="ECO:0000313" key="4">
    <source>
        <dbReference type="EMBL" id="PSR45023.1"/>
    </source>
</evidence>
<comment type="similarity">
    <text evidence="3">Belongs to the glycosyltransferase 26 family.</text>
</comment>
<dbReference type="STRING" id="1006000.GKAS_03287"/>
<dbReference type="PANTHER" id="PTHR34136">
    <property type="match status" value="1"/>
</dbReference>
<dbReference type="EC" id="2.4.1.180" evidence="3"/>
<dbReference type="EMBL" id="PYHO01000020">
    <property type="protein sequence ID" value="PSR45023.1"/>
    <property type="molecule type" value="Genomic_DNA"/>
</dbReference>
<evidence type="ECO:0000256" key="3">
    <source>
        <dbReference type="HAMAP-Rule" id="MF_01001"/>
    </source>
</evidence>
<comment type="catalytic activity">
    <reaction evidence="3">
        <text>UDP-N-acetyl-alpha-D-mannosaminouronate + N-acetyl-alpha-D-glucosaminyl-di-trans,octa-cis-undecaprenyl diphosphate = beta-D-ManNAcA-(1-&gt;4)-alpha-D-GlcNAc-di-trans,octa-cis-undecaprenyl diphosphate + UDP + H(+)</text>
        <dbReference type="Rhea" id="RHEA:28366"/>
        <dbReference type="ChEBI" id="CHEBI:15378"/>
        <dbReference type="ChEBI" id="CHEBI:58223"/>
        <dbReference type="ChEBI" id="CHEBI:61495"/>
        <dbReference type="ChEBI" id="CHEBI:62959"/>
        <dbReference type="ChEBI" id="CHEBI:70731"/>
        <dbReference type="EC" id="2.4.1.180"/>
    </reaction>
</comment>
<dbReference type="CDD" id="cd06533">
    <property type="entry name" value="Glyco_transf_WecG_TagA"/>
    <property type="match status" value="1"/>
</dbReference>
<protein>
    <recommendedName>
        <fullName evidence="3">UDP-N-acetyl-D-mannosaminuronic acid transferase</fullName>
        <shortName evidence="3">UDP-ManNAcA transferase</shortName>
        <ecNumber evidence="3">2.4.1.180</ecNumber>
    </recommendedName>
</protein>
<dbReference type="UniPathway" id="UPA00566"/>
<dbReference type="Pfam" id="PF03808">
    <property type="entry name" value="Glyco_tran_WecG"/>
    <property type="match status" value="1"/>
</dbReference>
<dbReference type="InterPro" id="IPR004629">
    <property type="entry name" value="WecG_TagA_CpsF"/>
</dbReference>
<dbReference type="AlphaFoldDB" id="A0A2T2XXI3"/>
<dbReference type="NCBIfam" id="TIGR00696">
    <property type="entry name" value="wecG_tagA_cpsF"/>
    <property type="match status" value="1"/>
</dbReference>
<keyword evidence="5" id="KW-1185">Reference proteome</keyword>
<evidence type="ECO:0000256" key="2">
    <source>
        <dbReference type="ARBA" id="ARBA00022679"/>
    </source>
</evidence>
<dbReference type="GO" id="GO:0047241">
    <property type="term" value="F:lipopolysaccharide N-acetylmannosaminouronosyltransferase activity"/>
    <property type="evidence" value="ECO:0007669"/>
    <property type="project" value="UniProtKB-UniRule"/>
</dbReference>
<comment type="pathway">
    <text evidence="3">Bacterial outer membrane biogenesis; enterobacterial common antigen biosynthesis.</text>
</comment>
<gene>
    <name evidence="3" type="primary">wecG</name>
    <name evidence="3" type="synonym">rffM</name>
    <name evidence="4" type="ORF">C8256_20075</name>
</gene>
<dbReference type="PANTHER" id="PTHR34136:SF1">
    <property type="entry name" value="UDP-N-ACETYL-D-MANNOSAMINURONIC ACID TRANSFERASE"/>
    <property type="match status" value="1"/>
</dbReference>
<organism evidence="4 5">
    <name type="scientific">Kluyvera genomosp. 2</name>
    <dbReference type="NCBI Taxonomy" id="2774054"/>
    <lineage>
        <taxon>Bacteria</taxon>
        <taxon>Pseudomonadati</taxon>
        <taxon>Pseudomonadota</taxon>
        <taxon>Gammaproteobacteria</taxon>
        <taxon>Enterobacterales</taxon>
        <taxon>Enterobacteriaceae</taxon>
        <taxon>Kluyvera</taxon>
    </lineage>
</organism>
<dbReference type="NCBIfam" id="NF002980">
    <property type="entry name" value="PRK03692.1"/>
    <property type="match status" value="1"/>
</dbReference>
<dbReference type="InterPro" id="IPR023085">
    <property type="entry name" value="UDP-ManNAcA_Trfase_WecG"/>
</dbReference>
<dbReference type="Proteomes" id="UP000240892">
    <property type="component" value="Unassembled WGS sequence"/>
</dbReference>